<comment type="caution">
    <text evidence="13">The sequence shown here is derived from an EMBL/GenBank/DDBJ whole genome shotgun (WGS) entry which is preliminary data.</text>
</comment>
<accession>A0ABQ5YSM1</accession>
<evidence type="ECO:0000256" key="3">
    <source>
        <dbReference type="ARBA" id="ARBA00018123"/>
    </source>
</evidence>
<dbReference type="CDD" id="cd09989">
    <property type="entry name" value="Arginase"/>
    <property type="match status" value="1"/>
</dbReference>
<dbReference type="PRINTS" id="PR00116">
    <property type="entry name" value="ARGINASE"/>
</dbReference>
<keyword evidence="5 12" id="KW-0479">Metal-binding</keyword>
<dbReference type="InterPro" id="IPR023696">
    <property type="entry name" value="Ureohydrolase_dom_sf"/>
</dbReference>
<dbReference type="InterPro" id="IPR006035">
    <property type="entry name" value="Ureohydrolase"/>
</dbReference>
<dbReference type="EMBL" id="BSOJ01000027">
    <property type="protein sequence ID" value="GLR27057.1"/>
    <property type="molecule type" value="Genomic_DNA"/>
</dbReference>
<dbReference type="InterPro" id="IPR020855">
    <property type="entry name" value="Ureohydrolase_Mn_BS"/>
</dbReference>
<dbReference type="InterPro" id="IPR014033">
    <property type="entry name" value="Arginase"/>
</dbReference>
<keyword evidence="7 12" id="KW-0464">Manganese</keyword>
<evidence type="ECO:0000313" key="13">
    <source>
        <dbReference type="EMBL" id="GLR27057.1"/>
    </source>
</evidence>
<evidence type="ECO:0000256" key="4">
    <source>
        <dbReference type="ARBA" id="ARBA00022503"/>
    </source>
</evidence>
<dbReference type="PROSITE" id="PS51409">
    <property type="entry name" value="ARGINASE_2"/>
    <property type="match status" value="1"/>
</dbReference>
<evidence type="ECO:0000256" key="7">
    <source>
        <dbReference type="ARBA" id="ARBA00023211"/>
    </source>
</evidence>
<evidence type="ECO:0000256" key="2">
    <source>
        <dbReference type="ARBA" id="ARBA00012168"/>
    </source>
</evidence>
<evidence type="ECO:0000256" key="12">
    <source>
        <dbReference type="RuleBase" id="RU361159"/>
    </source>
</evidence>
<dbReference type="Gene3D" id="3.40.800.10">
    <property type="entry name" value="Ureohydrolase domain"/>
    <property type="match status" value="1"/>
</dbReference>
<dbReference type="RefSeq" id="WP_284281768.1">
    <property type="nucleotide sequence ID" value="NZ_BSOJ01000027.1"/>
</dbReference>
<evidence type="ECO:0000256" key="11">
    <source>
        <dbReference type="RuleBase" id="RU003684"/>
    </source>
</evidence>
<evidence type="ECO:0000256" key="1">
    <source>
        <dbReference type="ARBA" id="ARBA00005098"/>
    </source>
</evidence>
<comment type="similarity">
    <text evidence="10 11">Belongs to the arginase family.</text>
</comment>
<proteinExistence type="inferred from homology"/>
<comment type="cofactor">
    <cofactor evidence="12">
        <name>Mn(2+)</name>
        <dbReference type="ChEBI" id="CHEBI:29035"/>
    </cofactor>
    <text evidence="12">Binds 2 manganese ions per subunit.</text>
</comment>
<dbReference type="PANTHER" id="PTHR43782">
    <property type="entry name" value="ARGINASE"/>
    <property type="match status" value="1"/>
</dbReference>
<evidence type="ECO:0000313" key="14">
    <source>
        <dbReference type="Proteomes" id="UP001156664"/>
    </source>
</evidence>
<evidence type="ECO:0000256" key="8">
    <source>
        <dbReference type="ARBA" id="ARBA00047391"/>
    </source>
</evidence>
<comment type="pathway">
    <text evidence="1">Nitrogen metabolism; urea cycle; L-ornithine and urea from L-arginine: step 1/1.</text>
</comment>
<keyword evidence="4 12" id="KW-0056">Arginine metabolism</keyword>
<sequence>MNACDFRGIGLLGAPTGVGAGVKGTRHGPQALRANGLLEGLRGAGWPVTDWGDLPKPGKISLSEDEPSTFAVKDWQQVLGWNLAVFNAVSQVLQHGQMPLLIGGDHSVAVGSVSAVAAHCRATGKRLKLVWLDAHADFNMPHTSPSGNAHGMPLACLCGLGPPALAQMAGFPQAVAPADVSLIGVRSIDAGEQRLLQQAGVHVFSMAQIRQLGMHETLRLALGDHGPDVHLHVSFDLDFLDPVLAPGVGTPVAGGPTQEEAFQCVRHMAAFGQAGSIDLVEYNPAKDPGGMTARLAVELLQSLLPALSAGGIRV</sequence>
<dbReference type="PROSITE" id="PS01053">
    <property type="entry name" value="ARGINASE_1"/>
    <property type="match status" value="1"/>
</dbReference>
<name>A0ABQ5YSM1_9BURK</name>
<dbReference type="PANTHER" id="PTHR43782:SF3">
    <property type="entry name" value="ARGINASE"/>
    <property type="match status" value="1"/>
</dbReference>
<keyword evidence="6 11" id="KW-0378">Hydrolase</keyword>
<dbReference type="SUPFAM" id="SSF52768">
    <property type="entry name" value="Arginase/deacetylase"/>
    <property type="match status" value="1"/>
</dbReference>
<evidence type="ECO:0000256" key="9">
    <source>
        <dbReference type="NCBIfam" id="TIGR01229"/>
    </source>
</evidence>
<evidence type="ECO:0000256" key="10">
    <source>
        <dbReference type="PROSITE-ProRule" id="PRU00742"/>
    </source>
</evidence>
<reference evidence="14" key="1">
    <citation type="journal article" date="2019" name="Int. J. Syst. Evol. Microbiol.">
        <title>The Global Catalogue of Microorganisms (GCM) 10K type strain sequencing project: providing services to taxonomists for standard genome sequencing and annotation.</title>
        <authorList>
            <consortium name="The Broad Institute Genomics Platform"/>
            <consortium name="The Broad Institute Genome Sequencing Center for Infectious Disease"/>
            <person name="Wu L."/>
            <person name="Ma J."/>
        </authorList>
    </citation>
    <scope>NUCLEOTIDE SEQUENCE [LARGE SCALE GENOMIC DNA]</scope>
    <source>
        <strain evidence="14">NBRC 105857</strain>
    </source>
</reference>
<evidence type="ECO:0000256" key="6">
    <source>
        <dbReference type="ARBA" id="ARBA00022801"/>
    </source>
</evidence>
<evidence type="ECO:0000256" key="5">
    <source>
        <dbReference type="ARBA" id="ARBA00022723"/>
    </source>
</evidence>
<dbReference type="Proteomes" id="UP001156664">
    <property type="component" value="Unassembled WGS sequence"/>
</dbReference>
<dbReference type="Pfam" id="PF00491">
    <property type="entry name" value="Arginase"/>
    <property type="match status" value="1"/>
</dbReference>
<dbReference type="EC" id="3.5.3.1" evidence="2 9"/>
<dbReference type="NCBIfam" id="TIGR01229">
    <property type="entry name" value="rocF_arginase"/>
    <property type="match status" value="1"/>
</dbReference>
<protein>
    <recommendedName>
        <fullName evidence="3 9">Arginase</fullName>
        <ecNumber evidence="2 9">3.5.3.1</ecNumber>
    </recommendedName>
</protein>
<keyword evidence="14" id="KW-1185">Reference proteome</keyword>
<gene>
    <name evidence="13" type="ORF">GCM10007875_21480</name>
</gene>
<organism evidence="13 14">
    <name type="scientific">Limnobacter litoralis</name>
    <dbReference type="NCBI Taxonomy" id="481366"/>
    <lineage>
        <taxon>Bacteria</taxon>
        <taxon>Pseudomonadati</taxon>
        <taxon>Pseudomonadota</taxon>
        <taxon>Betaproteobacteria</taxon>
        <taxon>Burkholderiales</taxon>
        <taxon>Burkholderiaceae</taxon>
        <taxon>Limnobacter</taxon>
    </lineage>
</organism>
<comment type="catalytic activity">
    <reaction evidence="8 12">
        <text>L-arginine + H2O = urea + L-ornithine</text>
        <dbReference type="Rhea" id="RHEA:20569"/>
        <dbReference type="ChEBI" id="CHEBI:15377"/>
        <dbReference type="ChEBI" id="CHEBI:16199"/>
        <dbReference type="ChEBI" id="CHEBI:32682"/>
        <dbReference type="ChEBI" id="CHEBI:46911"/>
        <dbReference type="EC" id="3.5.3.1"/>
    </reaction>
</comment>